<dbReference type="Pfam" id="PF05119">
    <property type="entry name" value="Terminase_4"/>
    <property type="match status" value="1"/>
</dbReference>
<proteinExistence type="predicted"/>
<name>A0A3X8WBV6_CAMJU</name>
<sequence length="212" mass="24369">MQKEFLNIDEVLQILNINSKIYLSRYLKKNGIKVLKGKAKPYPKDEILRLAKKRQDENHCNSKQNEVILYIDENSIKEKPKANKTEQIQTQDDFKPLNLETIEQELTQKTIKDLENLGIYDPLENDIIKTYVKNLIFLECTSKEMEKKGFTTSTDKGTPIVTPELIAFNSLTKNVIGLAKVLGIGSPNRARLNLKEKKEKSAFDVLLEQEES</sequence>
<dbReference type="RefSeq" id="WP_002913306.1">
    <property type="nucleotide sequence ID" value="NZ_CAXRTT010000010.1"/>
</dbReference>
<reference evidence="1 2" key="1">
    <citation type="submission" date="2018-05" db="EMBL/GenBank/DDBJ databases">
        <authorList>
            <consortium name="NARMS: The National Antimicrobial Resistance Monitoring System"/>
        </authorList>
    </citation>
    <scope>NUCLEOTIDE SEQUENCE [LARGE SCALE GENOMIC DNA]</scope>
    <source>
        <strain evidence="1 2">CVM N62988</strain>
    </source>
</reference>
<protein>
    <submittedName>
        <fullName evidence="1">Terminase</fullName>
    </submittedName>
</protein>
<dbReference type="Proteomes" id="UP000392616">
    <property type="component" value="Unassembled WGS sequence"/>
</dbReference>
<dbReference type="AlphaFoldDB" id="A0A3X8WBV6"/>
<organism evidence="1 2">
    <name type="scientific">Campylobacter jejuni</name>
    <dbReference type="NCBI Taxonomy" id="197"/>
    <lineage>
        <taxon>Bacteria</taxon>
        <taxon>Pseudomonadati</taxon>
        <taxon>Campylobacterota</taxon>
        <taxon>Epsilonproteobacteria</taxon>
        <taxon>Campylobacterales</taxon>
        <taxon>Campylobacteraceae</taxon>
        <taxon>Campylobacter</taxon>
    </lineage>
</organism>
<comment type="caution">
    <text evidence="1">The sequence shown here is derived from an EMBL/GenBank/DDBJ whole genome shotgun (WGS) entry which is preliminary data.</text>
</comment>
<accession>A0A3X8WBV6</accession>
<dbReference type="InterPro" id="IPR006448">
    <property type="entry name" value="Phage_term_ssu_P27"/>
</dbReference>
<dbReference type="EMBL" id="AACHYE010000001">
    <property type="protein sequence ID" value="EAK6412472.1"/>
    <property type="molecule type" value="Genomic_DNA"/>
</dbReference>
<evidence type="ECO:0000313" key="2">
    <source>
        <dbReference type="Proteomes" id="UP000392616"/>
    </source>
</evidence>
<gene>
    <name evidence="1" type="ORF">B7A03_00260</name>
</gene>
<evidence type="ECO:0000313" key="1">
    <source>
        <dbReference type="EMBL" id="EAK6412472.1"/>
    </source>
</evidence>